<dbReference type="RefSeq" id="WP_216034496.1">
    <property type="nucleotide sequence ID" value="NZ_JAHKNG010000044.1"/>
</dbReference>
<evidence type="ECO:0000313" key="3">
    <source>
        <dbReference type="Proteomes" id="UP001166191"/>
    </source>
</evidence>
<evidence type="ECO:0000313" key="2">
    <source>
        <dbReference type="EMBL" id="MBU3031875.1"/>
    </source>
</evidence>
<gene>
    <name evidence="2" type="ORF">KNW02_17350</name>
</gene>
<dbReference type="PROSITE" id="PS50995">
    <property type="entry name" value="HTH_MARR_2"/>
    <property type="match status" value="1"/>
</dbReference>
<dbReference type="PANTHER" id="PTHR33164:SF43">
    <property type="entry name" value="HTH-TYPE TRANSCRIPTIONAL REPRESSOR YETL"/>
    <property type="match status" value="1"/>
</dbReference>
<dbReference type="Proteomes" id="UP001166191">
    <property type="component" value="Unassembled WGS sequence"/>
</dbReference>
<evidence type="ECO:0000259" key="1">
    <source>
        <dbReference type="PROSITE" id="PS50995"/>
    </source>
</evidence>
<dbReference type="InterPro" id="IPR039422">
    <property type="entry name" value="MarR/SlyA-like"/>
</dbReference>
<dbReference type="PANTHER" id="PTHR33164">
    <property type="entry name" value="TRANSCRIPTIONAL REGULATOR, MARR FAMILY"/>
    <property type="match status" value="1"/>
</dbReference>
<organism evidence="2 3">
    <name type="scientific">Paracoccus marinaquae</name>
    <dbReference type="NCBI Taxonomy" id="2841926"/>
    <lineage>
        <taxon>Bacteria</taxon>
        <taxon>Pseudomonadati</taxon>
        <taxon>Pseudomonadota</taxon>
        <taxon>Alphaproteobacteria</taxon>
        <taxon>Rhodobacterales</taxon>
        <taxon>Paracoccaceae</taxon>
        <taxon>Paracoccus</taxon>
    </lineage>
</organism>
<dbReference type="EMBL" id="JAHKNG010000044">
    <property type="protein sequence ID" value="MBU3031875.1"/>
    <property type="molecule type" value="Genomic_DNA"/>
</dbReference>
<protein>
    <submittedName>
        <fullName evidence="2">MarR family winged helix-turn-helix transcriptional regulator</fullName>
    </submittedName>
</protein>
<feature type="domain" description="HTH marR-type" evidence="1">
    <location>
        <begin position="11"/>
        <end position="144"/>
    </location>
</feature>
<dbReference type="InterPro" id="IPR000835">
    <property type="entry name" value="HTH_MarR-typ"/>
</dbReference>
<reference evidence="2" key="1">
    <citation type="submission" date="2021-06" db="EMBL/GenBank/DDBJ databases">
        <title>Paracoccus bacterium XHP0099 sp. nov., isolated from the surface waters of the Yellow Sea.</title>
        <authorList>
            <person name="Xue H."/>
            <person name="Zhang D."/>
        </authorList>
    </citation>
    <scope>NUCLEOTIDE SEQUENCE</scope>
    <source>
        <strain evidence="2">XHP0099</strain>
    </source>
</reference>
<name>A0ABS6AMQ3_9RHOB</name>
<accession>A0ABS6AMQ3</accession>
<proteinExistence type="predicted"/>
<comment type="caution">
    <text evidence="2">The sequence shown here is derived from an EMBL/GenBank/DDBJ whole genome shotgun (WGS) entry which is preliminary data.</text>
</comment>
<dbReference type="Pfam" id="PF12802">
    <property type="entry name" value="MarR_2"/>
    <property type="match status" value="1"/>
</dbReference>
<keyword evidence="3" id="KW-1185">Reference proteome</keyword>
<sequence length="172" mass="19668">MFRNWSKAFRQGNAAYKLNMLANAVNETVQEHFLNVVGLDIRTIRVLRLIDDNPGITFAEIVDLGAMERSLVSRLIQVLVRGNHIERRNDERDARRFGLHSTPFGSAARRRADLLSETGLKLLFRHLEPSEVAAFIGTMEKLAQWVDSDQFEQEAGARFDEAAQQARTMRDR</sequence>
<dbReference type="SMART" id="SM00347">
    <property type="entry name" value="HTH_MARR"/>
    <property type="match status" value="1"/>
</dbReference>